<feature type="signal peptide" evidence="2">
    <location>
        <begin position="1"/>
        <end position="21"/>
    </location>
</feature>
<reference evidence="3" key="1">
    <citation type="submission" date="2021-07" db="EMBL/GenBank/DDBJ databases">
        <authorList>
            <person name="Durling M."/>
        </authorList>
    </citation>
    <scope>NUCLEOTIDE SEQUENCE</scope>
</reference>
<dbReference type="GO" id="GO:0005199">
    <property type="term" value="F:structural constituent of cell wall"/>
    <property type="evidence" value="ECO:0007669"/>
    <property type="project" value="InterPro"/>
</dbReference>
<feature type="compositionally biased region" description="Low complexity" evidence="1">
    <location>
        <begin position="106"/>
        <end position="121"/>
    </location>
</feature>
<dbReference type="AlphaFoldDB" id="A0A9N9LMM3"/>
<gene>
    <name evidence="3" type="ORF">HYALB_00008891</name>
</gene>
<dbReference type="PANTHER" id="PTHR35523:SF1">
    <property type="entry name" value="CELL WALL PROTEIN SED1"/>
    <property type="match status" value="1"/>
</dbReference>
<dbReference type="EMBL" id="CAJVRM010000201">
    <property type="protein sequence ID" value="CAG8977033.1"/>
    <property type="molecule type" value="Genomic_DNA"/>
</dbReference>
<keyword evidence="4" id="KW-1185">Reference proteome</keyword>
<accession>A0A9N9LMM3</accession>
<dbReference type="InterPro" id="IPR038843">
    <property type="entry name" value="Sed1/Spi1"/>
</dbReference>
<keyword evidence="2" id="KW-0732">Signal</keyword>
<dbReference type="PANTHER" id="PTHR35523">
    <property type="entry name" value="CELL WALL PROTEIN SED1"/>
    <property type="match status" value="1"/>
</dbReference>
<protein>
    <recommendedName>
        <fullName evidence="5">Clock-controlled protein 6</fullName>
    </recommendedName>
</protein>
<evidence type="ECO:0000313" key="4">
    <source>
        <dbReference type="Proteomes" id="UP000701801"/>
    </source>
</evidence>
<dbReference type="Proteomes" id="UP000701801">
    <property type="component" value="Unassembled WGS sequence"/>
</dbReference>
<evidence type="ECO:0008006" key="5">
    <source>
        <dbReference type="Google" id="ProtNLM"/>
    </source>
</evidence>
<feature type="chain" id="PRO_5040208350" description="Clock-controlled protein 6" evidence="2">
    <location>
        <begin position="22"/>
        <end position="165"/>
    </location>
</feature>
<dbReference type="GO" id="GO:0031505">
    <property type="term" value="P:fungal-type cell wall organization"/>
    <property type="evidence" value="ECO:0007669"/>
    <property type="project" value="InterPro"/>
</dbReference>
<proteinExistence type="predicted"/>
<sequence>MQYSIAAVIALAASTVSAGYAHGNGTVVYTTEIHTAYTTVCPVSTELTFNGITYTATESTTLTITNCPCTVITPVTTTAVVYCNTCSSSSSAVPSIPTKAPVYPNGTTPAATTPAGSKPTSVGTTSAVGLPSATPSTISASSGNKAFAFSGASLAGLLGLAAYVL</sequence>
<comment type="caution">
    <text evidence="3">The sequence shown here is derived from an EMBL/GenBank/DDBJ whole genome shotgun (WGS) entry which is preliminary data.</text>
</comment>
<organism evidence="3 4">
    <name type="scientific">Hymenoscyphus albidus</name>
    <dbReference type="NCBI Taxonomy" id="595503"/>
    <lineage>
        <taxon>Eukaryota</taxon>
        <taxon>Fungi</taxon>
        <taxon>Dikarya</taxon>
        <taxon>Ascomycota</taxon>
        <taxon>Pezizomycotina</taxon>
        <taxon>Leotiomycetes</taxon>
        <taxon>Helotiales</taxon>
        <taxon>Helotiaceae</taxon>
        <taxon>Hymenoscyphus</taxon>
    </lineage>
</organism>
<evidence type="ECO:0000256" key="2">
    <source>
        <dbReference type="SAM" id="SignalP"/>
    </source>
</evidence>
<evidence type="ECO:0000256" key="1">
    <source>
        <dbReference type="SAM" id="MobiDB-lite"/>
    </source>
</evidence>
<dbReference type="GO" id="GO:0009277">
    <property type="term" value="C:fungal-type cell wall"/>
    <property type="evidence" value="ECO:0007669"/>
    <property type="project" value="TreeGrafter"/>
</dbReference>
<dbReference type="OrthoDB" id="4094614at2759"/>
<name>A0A9N9LMM3_9HELO</name>
<feature type="region of interest" description="Disordered" evidence="1">
    <location>
        <begin position="104"/>
        <end position="126"/>
    </location>
</feature>
<evidence type="ECO:0000313" key="3">
    <source>
        <dbReference type="EMBL" id="CAG8977033.1"/>
    </source>
</evidence>